<dbReference type="InterPro" id="IPR042272">
    <property type="entry name" value="ATP12_ATP_synth-F1-assembly_N"/>
</dbReference>
<gene>
    <name evidence="4" type="ORF">OCA8868_02041</name>
</gene>
<protein>
    <submittedName>
        <fullName evidence="4">ATP12 chaperone protein</fullName>
    </submittedName>
</protein>
<dbReference type="OrthoDB" id="9797825at2"/>
<dbReference type="Gene3D" id="3.30.2180.10">
    <property type="entry name" value="ATP12-like"/>
    <property type="match status" value="1"/>
</dbReference>
<keyword evidence="2" id="KW-0809">Transit peptide</keyword>
<evidence type="ECO:0000313" key="4">
    <source>
        <dbReference type="EMBL" id="SMX39609.1"/>
    </source>
</evidence>
<dbReference type="Gene3D" id="1.10.3580.10">
    <property type="entry name" value="ATP12 ATPase"/>
    <property type="match status" value="1"/>
</dbReference>
<evidence type="ECO:0000256" key="2">
    <source>
        <dbReference type="ARBA" id="ARBA00022946"/>
    </source>
</evidence>
<dbReference type="InterPro" id="IPR023335">
    <property type="entry name" value="ATP12_ortho_dom_sf"/>
</dbReference>
<accession>A0A238K9T6</accession>
<sequence>MSEWVAKRFWTDVNVVEQDGGFAVQLDTRAVKTPAKAPLVVPSRDMGDAIAAEWRAVDEKIDPNVMPFTRSANAAIDKVSVQFEEVATMLAAYGGSDLLCYRADSPAELVERQIEMWDPLLDWAHEAFGARLISTKGVMPVTQDETALNAISSPLFAATSFELAALHDLVAMSGSLVLALTVTQRRLSASDAWELSRLDENWQAEQWGVDDDDAQVAEIKQNAFMHAARFHQMAS</sequence>
<dbReference type="AlphaFoldDB" id="A0A238K9T6"/>
<dbReference type="RefSeq" id="WP_093996452.1">
    <property type="nucleotide sequence ID" value="NZ_FXYD01000003.1"/>
</dbReference>
<keyword evidence="5" id="KW-1185">Reference proteome</keyword>
<reference evidence="5" key="1">
    <citation type="submission" date="2017-05" db="EMBL/GenBank/DDBJ databases">
        <authorList>
            <person name="Rodrigo-Torres L."/>
            <person name="Arahal R. D."/>
            <person name="Lucena T."/>
        </authorList>
    </citation>
    <scope>NUCLEOTIDE SEQUENCE [LARGE SCALE GENOMIC DNA]</scope>
    <source>
        <strain evidence="5">CECT 8868</strain>
    </source>
</reference>
<dbReference type="Pfam" id="PF07542">
    <property type="entry name" value="ATP12"/>
    <property type="match status" value="1"/>
</dbReference>
<dbReference type="PANTHER" id="PTHR21013">
    <property type="entry name" value="ATP SYNTHASE MITOCHONDRIAL F1 COMPLEX ASSEMBLY FACTOR 2/ATP12 PROTEIN, MITOCHONDRIAL PRECURSOR"/>
    <property type="match status" value="1"/>
</dbReference>
<dbReference type="PANTHER" id="PTHR21013:SF10">
    <property type="entry name" value="ATP SYNTHASE MITOCHONDRIAL F1 COMPLEX ASSEMBLY FACTOR 2"/>
    <property type="match status" value="1"/>
</dbReference>
<comment type="similarity">
    <text evidence="1">Belongs to the ATP12 family.</text>
</comment>
<evidence type="ECO:0000256" key="3">
    <source>
        <dbReference type="ARBA" id="ARBA00023186"/>
    </source>
</evidence>
<dbReference type="EMBL" id="FXYD01000003">
    <property type="protein sequence ID" value="SMX39609.1"/>
    <property type="molecule type" value="Genomic_DNA"/>
</dbReference>
<keyword evidence="3" id="KW-0143">Chaperone</keyword>
<name>A0A238K9T6_9RHOB</name>
<evidence type="ECO:0000313" key="5">
    <source>
        <dbReference type="Proteomes" id="UP000203464"/>
    </source>
</evidence>
<dbReference type="Proteomes" id="UP000203464">
    <property type="component" value="Unassembled WGS sequence"/>
</dbReference>
<proteinExistence type="inferred from homology"/>
<dbReference type="GO" id="GO:0043461">
    <property type="term" value="P:proton-transporting ATP synthase complex assembly"/>
    <property type="evidence" value="ECO:0007669"/>
    <property type="project" value="InterPro"/>
</dbReference>
<evidence type="ECO:0000256" key="1">
    <source>
        <dbReference type="ARBA" id="ARBA00008231"/>
    </source>
</evidence>
<organism evidence="4 5">
    <name type="scientific">Octadecabacter ascidiaceicola</name>
    <dbReference type="NCBI Taxonomy" id="1655543"/>
    <lineage>
        <taxon>Bacteria</taxon>
        <taxon>Pseudomonadati</taxon>
        <taxon>Pseudomonadota</taxon>
        <taxon>Alphaproteobacteria</taxon>
        <taxon>Rhodobacterales</taxon>
        <taxon>Roseobacteraceae</taxon>
        <taxon>Octadecabacter</taxon>
    </lineage>
</organism>
<dbReference type="InterPro" id="IPR011419">
    <property type="entry name" value="ATP12_ATP_synth-F1-assembly"/>
</dbReference>
<dbReference type="SUPFAM" id="SSF160909">
    <property type="entry name" value="ATP12-like"/>
    <property type="match status" value="1"/>
</dbReference>